<evidence type="ECO:0000256" key="1">
    <source>
        <dbReference type="ARBA" id="ARBA00005536"/>
    </source>
</evidence>
<keyword evidence="2" id="KW-0175">Coiled coil</keyword>
<dbReference type="Gene3D" id="1.20.1260.60">
    <property type="entry name" value="Vacuolar protein sorting-associated protein Ist1"/>
    <property type="match status" value="1"/>
</dbReference>
<comment type="caution">
    <text evidence="3">The sequence shown here is derived from an EMBL/GenBank/DDBJ whole genome shotgun (WGS) entry which is preliminary data.</text>
</comment>
<dbReference type="PANTHER" id="PTHR12161">
    <property type="entry name" value="IST1 FAMILY MEMBER"/>
    <property type="match status" value="1"/>
</dbReference>
<dbReference type="GO" id="GO:0015031">
    <property type="term" value="P:protein transport"/>
    <property type="evidence" value="ECO:0007669"/>
    <property type="project" value="InterPro"/>
</dbReference>
<accession>A0A7J6US70</accession>
<feature type="coiled-coil region" evidence="2">
    <location>
        <begin position="8"/>
        <end position="35"/>
    </location>
</feature>
<gene>
    <name evidence="3" type="ORF">FRX31_035300</name>
</gene>
<organism evidence="3 4">
    <name type="scientific">Thalictrum thalictroides</name>
    <name type="common">Rue-anemone</name>
    <name type="synonym">Anemone thalictroides</name>
    <dbReference type="NCBI Taxonomy" id="46969"/>
    <lineage>
        <taxon>Eukaryota</taxon>
        <taxon>Viridiplantae</taxon>
        <taxon>Streptophyta</taxon>
        <taxon>Embryophyta</taxon>
        <taxon>Tracheophyta</taxon>
        <taxon>Spermatophyta</taxon>
        <taxon>Magnoliopsida</taxon>
        <taxon>Ranunculales</taxon>
        <taxon>Ranunculaceae</taxon>
        <taxon>Thalictroideae</taxon>
        <taxon>Thalictrum</taxon>
    </lineage>
</organism>
<keyword evidence="4" id="KW-1185">Reference proteome</keyword>
<evidence type="ECO:0000313" key="3">
    <source>
        <dbReference type="EMBL" id="KAF5175112.1"/>
    </source>
</evidence>
<dbReference type="AlphaFoldDB" id="A0A7J6US70"/>
<evidence type="ECO:0000256" key="2">
    <source>
        <dbReference type="SAM" id="Coils"/>
    </source>
</evidence>
<name>A0A7J6US70_THATH</name>
<dbReference type="PANTHER" id="PTHR12161:SF44">
    <property type="entry name" value="REGULATOR OF VPS4 ACTIVITY IN THE MVB PATHWAY PROTEIN"/>
    <property type="match status" value="1"/>
</dbReference>
<dbReference type="Pfam" id="PF03398">
    <property type="entry name" value="Ist1"/>
    <property type="match status" value="1"/>
</dbReference>
<comment type="similarity">
    <text evidence="1">Belongs to the IST1 family.</text>
</comment>
<protein>
    <submittedName>
        <fullName evidence="3">Regulator of vps4 activity in the mvb pathway protein</fullName>
    </submittedName>
</protein>
<dbReference type="InterPro" id="IPR042277">
    <property type="entry name" value="IST1-like"/>
</dbReference>
<dbReference type="FunFam" id="1.20.1260.60:FF:000002">
    <property type="entry name" value="Vacuolar protein sorting-associated protein IST1"/>
    <property type="match status" value="1"/>
</dbReference>
<dbReference type="InterPro" id="IPR005061">
    <property type="entry name" value="Ist1"/>
</dbReference>
<dbReference type="OrthoDB" id="29853at2759"/>
<sequence length="469" mass="53049">MVSSKKLIRNVQCRLKLLKNKRESIIRQLREVIIQLIKNGQDHTAFARVEQLIKDQRLKDVYDLLDNFGELIIIRLAYIRRHRDCPDDINEAISSLVFASAWCGDLPELIKLRMLFRKRYGDKFVMAAVELFDGNHVNPQMIEKISIKTVSDDVKFRLLKEIARESNLQLSPPDIGGTLLLQYPKARDFSSGTCALEWEETMYDSSPRKCSNGSSNQSYDWSDDNRNIARALTVVPAPSDIMPLSPPQDDKSLVKVESRAHWDHDESFSQITLKTCSSRNLCAGDFQHKVDEVTGASLDSPSQIFVRSFVYLDDIEEFQPCKKDGKGENQRGFTFKTYRNAAVVDDILYKEMDEVDVSDSTVSFWSTCGSFKTAMVEWTPKDVQSSSLNSQALVPSHCQSTSSDDGRQLSNFCKDSSSTSAPSTRHIHPKLPDYDDIVSKFKALKMQRLQSNISAVSNVALDSALLIGY</sequence>
<evidence type="ECO:0000313" key="4">
    <source>
        <dbReference type="Proteomes" id="UP000554482"/>
    </source>
</evidence>
<dbReference type="Proteomes" id="UP000554482">
    <property type="component" value="Unassembled WGS sequence"/>
</dbReference>
<reference evidence="3 4" key="1">
    <citation type="submission" date="2020-06" db="EMBL/GenBank/DDBJ databases">
        <title>Transcriptomic and genomic resources for Thalictrum thalictroides and T. hernandezii: Facilitating candidate gene discovery in an emerging model plant lineage.</title>
        <authorList>
            <person name="Arias T."/>
            <person name="Riano-Pachon D.M."/>
            <person name="Di Stilio V.S."/>
        </authorList>
    </citation>
    <scope>NUCLEOTIDE SEQUENCE [LARGE SCALE GENOMIC DNA]</scope>
    <source>
        <strain evidence="4">cv. WT478/WT964</strain>
        <tissue evidence="3">Leaves</tissue>
    </source>
</reference>
<proteinExistence type="inferred from homology"/>
<dbReference type="EMBL" id="JABWDY010044470">
    <property type="protein sequence ID" value="KAF5175112.1"/>
    <property type="molecule type" value="Genomic_DNA"/>
</dbReference>